<comment type="similarity">
    <text evidence="3">Belongs to the UPF0200 family.</text>
</comment>
<dbReference type="EMBL" id="CP013011">
    <property type="protein sequence ID" value="ALL00386.1"/>
    <property type="molecule type" value="Genomic_DNA"/>
</dbReference>
<keyword evidence="4" id="KW-0808">Transferase</keyword>
<dbReference type="GO" id="GO:0016301">
    <property type="term" value="F:kinase activity"/>
    <property type="evidence" value="ECO:0007669"/>
    <property type="project" value="UniProtKB-KW"/>
</dbReference>
<reference evidence="4 5" key="1">
    <citation type="submission" date="2015-10" db="EMBL/GenBank/DDBJ databases">
        <title>Complete genome sequence of hyperthermophilic archaeon Pyrodictium delaneyi Su06.</title>
        <authorList>
            <person name="Jung J.-H."/>
            <person name="Lin J."/>
            <person name="Holden J.F."/>
            <person name="Park C.-S."/>
        </authorList>
    </citation>
    <scope>NUCLEOTIDE SEQUENCE [LARGE SCALE GENOMIC DNA]</scope>
    <source>
        <strain evidence="4 5">Su06</strain>
    </source>
</reference>
<dbReference type="Gene3D" id="3.40.50.300">
    <property type="entry name" value="P-loop containing nucleotide triphosphate hydrolases"/>
    <property type="match status" value="1"/>
</dbReference>
<dbReference type="InterPro" id="IPR022970">
    <property type="entry name" value="NTP_hydrolase-rel"/>
</dbReference>
<sequence>MEQQSRLIVLVSGMPGSGKSMFSSIARNMGIPVYVMGDVIREEARRRGLEPTPANLNMIARLLREEYGPAVVAERIAEKLREDPSPVVLIDGVRSLVEVEVFEKLGRVVIVAVHASPRTRFERLRRRGRPGDPQTWEEFRQRDLTELGFGLGSVIALADYMLVNEGPATEFKEKARMLLAGLVADGS</sequence>
<evidence type="ECO:0000256" key="2">
    <source>
        <dbReference type="ARBA" id="ARBA00022840"/>
    </source>
</evidence>
<evidence type="ECO:0000256" key="3">
    <source>
        <dbReference type="HAMAP-Rule" id="MF_01111"/>
    </source>
</evidence>
<keyword evidence="4" id="KW-0418">Kinase</keyword>
<accession>A0A0P0N0K8</accession>
<proteinExistence type="inferred from homology"/>
<dbReference type="RefSeq" id="WP_257640416.1">
    <property type="nucleotide sequence ID" value="NZ_CP013011.1"/>
</dbReference>
<organism evidence="4 5">
    <name type="scientific">Pyrodictium delaneyi</name>
    <dbReference type="NCBI Taxonomy" id="1273541"/>
    <lineage>
        <taxon>Archaea</taxon>
        <taxon>Thermoproteota</taxon>
        <taxon>Thermoprotei</taxon>
        <taxon>Desulfurococcales</taxon>
        <taxon>Pyrodictiaceae</taxon>
        <taxon>Pyrodictium</taxon>
    </lineage>
</organism>
<dbReference type="Pfam" id="PF13207">
    <property type="entry name" value="AAA_17"/>
    <property type="match status" value="1"/>
</dbReference>
<feature type="binding site" evidence="3">
    <location>
        <begin position="13"/>
        <end position="20"/>
    </location>
    <ligand>
        <name>ATP</name>
        <dbReference type="ChEBI" id="CHEBI:30616"/>
    </ligand>
</feature>
<dbReference type="GO" id="GO:0005524">
    <property type="term" value="F:ATP binding"/>
    <property type="evidence" value="ECO:0007669"/>
    <property type="project" value="UniProtKB-UniRule"/>
</dbReference>
<dbReference type="STRING" id="1273541.Pyrde_0336"/>
<keyword evidence="2 3" id="KW-0067">ATP-binding</keyword>
<name>A0A0P0N0K8_9CREN</name>
<protein>
    <recommendedName>
        <fullName evidence="3">UPF0200 protein Pyrde_0336</fullName>
    </recommendedName>
</protein>
<dbReference type="KEGG" id="pdl:Pyrde_0336"/>
<dbReference type="PANTHER" id="PTHR41930:SF1">
    <property type="entry name" value="DEPHOSPHO-COA KINASE"/>
    <property type="match status" value="1"/>
</dbReference>
<dbReference type="InterPro" id="IPR027417">
    <property type="entry name" value="P-loop_NTPase"/>
</dbReference>
<dbReference type="PANTHER" id="PTHR41930">
    <property type="entry name" value="UPF0200 PROTEIN MJ1399"/>
    <property type="match status" value="1"/>
</dbReference>
<dbReference type="GeneID" id="26098657"/>
<evidence type="ECO:0000313" key="5">
    <source>
        <dbReference type="Proteomes" id="UP000058613"/>
    </source>
</evidence>
<gene>
    <name evidence="4" type="ORF">Pyrde_0336</name>
</gene>
<evidence type="ECO:0000256" key="1">
    <source>
        <dbReference type="ARBA" id="ARBA00022741"/>
    </source>
</evidence>
<dbReference type="HAMAP" id="MF_01111">
    <property type="entry name" value="UPF0200"/>
    <property type="match status" value="1"/>
</dbReference>
<evidence type="ECO:0000313" key="4">
    <source>
        <dbReference type="EMBL" id="ALL00386.1"/>
    </source>
</evidence>
<keyword evidence="1 3" id="KW-0547">Nucleotide-binding</keyword>
<dbReference type="PATRIC" id="fig|1273541.4.peg.369"/>
<dbReference type="AlphaFoldDB" id="A0A0P0N0K8"/>
<dbReference type="SUPFAM" id="SSF52540">
    <property type="entry name" value="P-loop containing nucleoside triphosphate hydrolases"/>
    <property type="match status" value="1"/>
</dbReference>
<dbReference type="Proteomes" id="UP000058613">
    <property type="component" value="Chromosome"/>
</dbReference>